<dbReference type="AlphaFoldDB" id="A0A024H7K0"/>
<protein>
    <recommendedName>
        <fullName evidence="3">DNA-binding protein</fullName>
    </recommendedName>
</protein>
<dbReference type="EMBL" id="CAQI01000053">
    <property type="protein sequence ID" value="CCQ47726.1"/>
    <property type="molecule type" value="Genomic_DNA"/>
</dbReference>
<accession>A0A024H7K0</accession>
<dbReference type="STRING" id="861266.ARTSIC4J27_3722"/>
<keyword evidence="2" id="KW-1185">Reference proteome</keyword>
<evidence type="ECO:0000313" key="2">
    <source>
        <dbReference type="Proteomes" id="UP000035722"/>
    </source>
</evidence>
<dbReference type="GO" id="GO:0000166">
    <property type="term" value="F:nucleotide binding"/>
    <property type="evidence" value="ECO:0007669"/>
    <property type="project" value="InterPro"/>
</dbReference>
<dbReference type="RefSeq" id="WP_050056560.1">
    <property type="nucleotide sequence ID" value="NZ_CAQI01000053.1"/>
</dbReference>
<dbReference type="SUPFAM" id="SSF47794">
    <property type="entry name" value="Rad51 N-terminal domain-like"/>
    <property type="match status" value="1"/>
</dbReference>
<name>A0A024H7K0_9MICC</name>
<dbReference type="Proteomes" id="UP000035722">
    <property type="component" value="Unassembled WGS sequence"/>
</dbReference>
<organism evidence="1 2">
    <name type="scientific">Pseudarthrobacter siccitolerans</name>
    <dbReference type="NCBI Taxonomy" id="861266"/>
    <lineage>
        <taxon>Bacteria</taxon>
        <taxon>Bacillati</taxon>
        <taxon>Actinomycetota</taxon>
        <taxon>Actinomycetes</taxon>
        <taxon>Micrococcales</taxon>
        <taxon>Micrococcaceae</taxon>
        <taxon>Pseudarthrobacter</taxon>
    </lineage>
</organism>
<sequence>MSTRDVPAQIGDLPPVGRPANSALLQAGIISLTEVASLGRRELLAMHGIGPKALRILEEAAAERGLTFAA</sequence>
<gene>
    <name evidence="1" type="ORF">ARTSIC4J27_3722</name>
</gene>
<evidence type="ECO:0008006" key="3">
    <source>
        <dbReference type="Google" id="ProtNLM"/>
    </source>
</evidence>
<reference evidence="2" key="1">
    <citation type="journal article" date="2014" name="Genome Announc.">
        <title>Genome Sequence of Arthrobacter siccitolerans 4J27, a Xeroprotectant-Producing Desiccation-Tolerant Microorganism.</title>
        <authorList>
            <person name="Manzanera M."/>
            <person name="Santa-Cruz-Calvo L."/>
            <person name="Vilchez J.I."/>
            <person name="Garcia-Fontana C."/>
            <person name="Silva-Castro G.A."/>
            <person name="Calvo C."/>
            <person name="Gonzalez-Lopez J."/>
        </authorList>
    </citation>
    <scope>NUCLEOTIDE SEQUENCE [LARGE SCALE GENOMIC DNA]</scope>
    <source>
        <strain evidence="2">4J27</strain>
    </source>
</reference>
<dbReference type="Gene3D" id="1.10.150.20">
    <property type="entry name" value="5' to 3' exonuclease, C-terminal subdomain"/>
    <property type="match status" value="1"/>
</dbReference>
<proteinExistence type="predicted"/>
<dbReference type="InterPro" id="IPR010995">
    <property type="entry name" value="DNA_repair_Rad51/TF_NusA_a-hlx"/>
</dbReference>
<dbReference type="OrthoDB" id="7950977at2"/>
<evidence type="ECO:0000313" key="1">
    <source>
        <dbReference type="EMBL" id="CCQ47726.1"/>
    </source>
</evidence>
<comment type="caution">
    <text evidence="1">The sequence shown here is derived from an EMBL/GenBank/DDBJ whole genome shotgun (WGS) entry which is preliminary data.</text>
</comment>